<evidence type="ECO:0000313" key="3">
    <source>
        <dbReference type="EMBL" id="QHS97408.1"/>
    </source>
</evidence>
<feature type="region of interest" description="Disordered" evidence="2">
    <location>
        <begin position="601"/>
        <end position="634"/>
    </location>
</feature>
<feature type="compositionally biased region" description="Basic residues" evidence="2">
    <location>
        <begin position="53"/>
        <end position="65"/>
    </location>
</feature>
<reference evidence="3" key="1">
    <citation type="journal article" date="2020" name="Nature">
        <title>Giant virus diversity and host interactions through global metagenomics.</title>
        <authorList>
            <person name="Schulz F."/>
            <person name="Roux S."/>
            <person name="Paez-Espino D."/>
            <person name="Jungbluth S."/>
            <person name="Walsh D.A."/>
            <person name="Denef V.J."/>
            <person name="McMahon K.D."/>
            <person name="Konstantinidis K.T."/>
            <person name="Eloe-Fadrosh E.A."/>
            <person name="Kyrpides N.C."/>
            <person name="Woyke T."/>
        </authorList>
    </citation>
    <scope>NUCLEOTIDE SEQUENCE</scope>
    <source>
        <strain evidence="3">GVMAG-M-3300020169-51</strain>
    </source>
</reference>
<dbReference type="AlphaFoldDB" id="A0A6C0C181"/>
<feature type="compositionally biased region" description="Low complexity" evidence="2">
    <location>
        <begin position="829"/>
        <end position="858"/>
    </location>
</feature>
<keyword evidence="1" id="KW-0175">Coiled coil</keyword>
<feature type="compositionally biased region" description="Acidic residues" evidence="2">
    <location>
        <begin position="722"/>
        <end position="732"/>
    </location>
</feature>
<accession>A0A6C0C181</accession>
<protein>
    <submittedName>
        <fullName evidence="3">Uncharacterized protein</fullName>
    </submittedName>
</protein>
<feature type="compositionally biased region" description="Acidic residues" evidence="2">
    <location>
        <begin position="752"/>
        <end position="771"/>
    </location>
</feature>
<name>A0A6C0C181_9ZZZZ</name>
<feature type="region of interest" description="Disordered" evidence="2">
    <location>
        <begin position="825"/>
        <end position="872"/>
    </location>
</feature>
<sequence length="872" mass="99196">MKILLNKLYELFLDPEYILKSISEKEKIIRQEEIELMRDRNELERMTEEPKRKKEKSKWNKRKKSLQKKLRNAEKKILKLKEELKGLNGNNRKATSKDKKDLTENILPKIVEFVDSALVPDSGFNMFDCLGLVLNHKTQTDEMQLHWQKAVKNLFFRDNFTQIRQPIYHCYTYDALCGIKALIKGASVIFQKGRGVVIGLSGKVDGCKFIQDAIQERRKAWDSAGLNLEDFYNQKSITVQLNTDIPELHLTEQHRMKFWFENNIAVRFKRIGNMRTYDTELEAEINEKFSVDEKTYNSARKCLEDILNKIKNRYRRNKEELKATMAYQNTLFHPKGEEYIVDEDEEEIYDLSSGSQKKLCKMYEIINLVDIANIYKNLNYLRFILQDFVDSFLAIHVSNFYYKKNIREKLFCQKIIGIIDSIPGSVDDDDDDDDDGGGGIVQKFKMRNLELVEKGSEQYVKILGWVRMGENQWNNYDDLIFECIKEGLEPNNPENNAVLTPKIKSMGVEPDEVVELDYYSLTDEERDSYPDISDYIDDSIEKLEDVICNIKLIKVYLKYLQISIDDEHVRDAEKFSKAFKKGNLDTPPGSVGLANLSQQAAGFDSPRSDDSAQNFGSPSRAVGSSPMGGKRNSLMPAVKSPLTLTFREYINYRLSRIRNAADICKYKAYSLERCSILKEKAKKFKQMKKKLRDEIDILKNEKKSYAITEYISSLDRKMREIEIDDDEYDDGDGGGGGERKNRRPAPNPWADTDVDVDDDDDDDDAGPDDLTDLPTEPDLTAMGVSVPQQAMSVVPQQAMIDEPYAGLVSDPESVDLLADLYNQPNVSGPAASAAAAPAAATPAAAAPAAATPAAAAPAQNATLSGNKHGRDE</sequence>
<feature type="region of interest" description="Disordered" evidence="2">
    <location>
        <begin position="44"/>
        <end position="65"/>
    </location>
</feature>
<feature type="region of interest" description="Disordered" evidence="2">
    <location>
        <begin position="722"/>
        <end position="782"/>
    </location>
</feature>
<dbReference type="EMBL" id="MN739295">
    <property type="protein sequence ID" value="QHS97408.1"/>
    <property type="molecule type" value="Genomic_DNA"/>
</dbReference>
<proteinExistence type="predicted"/>
<feature type="coiled-coil region" evidence="1">
    <location>
        <begin position="674"/>
        <end position="708"/>
    </location>
</feature>
<evidence type="ECO:0000256" key="2">
    <source>
        <dbReference type="SAM" id="MobiDB-lite"/>
    </source>
</evidence>
<evidence type="ECO:0000256" key="1">
    <source>
        <dbReference type="SAM" id="Coils"/>
    </source>
</evidence>
<organism evidence="3">
    <name type="scientific">viral metagenome</name>
    <dbReference type="NCBI Taxonomy" id="1070528"/>
    <lineage>
        <taxon>unclassified sequences</taxon>
        <taxon>metagenomes</taxon>
        <taxon>organismal metagenomes</taxon>
    </lineage>
</organism>